<dbReference type="SUPFAM" id="SSF57184">
    <property type="entry name" value="Growth factor receptor domain"/>
    <property type="match status" value="4"/>
</dbReference>
<evidence type="ECO:0000256" key="1">
    <source>
        <dbReference type="SAM" id="MobiDB-lite"/>
    </source>
</evidence>
<sequence>MGPPAARLPGLLLLLPGLLAASEPEVFLHAAPGLTPTSEGTLTLSTSPGQTPTASVHTPAGQAAHRFLQTHAMASVVDYRRGDTLQPGPAQQWNLPPAAKRAGHILLHTRQWAAFFDMAREEPLPGPAATLLAGSSTLAGLVHIPGPTSACRRCRTRYFLAAGRTLYHIMHPELAPATSTEPLLPAAITHLAVTRLAGQMNLCPGPADLARLRLTPSPAGEWVLTAGRLVLLAPDPFYCHGDTTVACDSRAAGLAGAPRGWTCSPGHIESPLIARASLRAGRADGFYLDRDSGAPPCTDPDHRCKPCGQAHCRICNRSNCLLCQEPFLLQPSGPRGSTLCVASCSAGFAQLAGACVPVSVRAAVASLAPPLAELLPGLGPGVSATGIGATRLALDPATHRPVLSMPDADIGNPSKAAPRPTQLLPPGEGMELAPIASYAEAGPLRLADHLAIGAALVAGDHGMRQAWLTCPSSTGQPCTVAQSPPWNPLHSNDTLPVEPLTNRWIYLQSWNGKSAILQAALPGAEESRSHLPGEPGAWLVVGNCPARVSAYPWEVSSRADSRQMELLGRLLPDGPPTGECLAPVLLPRGGHLPPGLTLGHFLAAAARPPGGRPNRRAQAVTLHGNPVYPSAPVLLTRAFVGVSLLRCSGGEAKPEVPCSLLDASFFDLHHAGLQSGNGLWAPAIARAPGPSAPGTPSQSGIPPLALLVFAPSVGPQTLVLAADRPTGTFGPECAPCNPLCGQCSGPSADECTACAFWMADAPTAWLAACPAGLCPSAQGQCLCHPSCDRCAQPVPSEPHVCSQCRSASVPAVSGSPADHRLACDPACADACPAPGRLLDRTCVEACPSAHWPDTLAGAGVPCPAGCAPCTSSTTCVGCRAGYRPEAGGLCRPCPGSCATCTPEAACDTCMAGLAFLDPDPGVPSLCGSTCTLGEYVGAGRCAACDGSCELCAGRPDRCQPGCASCTSTACLSAETGLLLSSGGQCASACPAGWHSNGESCQPCDISCAACVGGMVNQCAGCAAGLGLVEVTPGIGACVSGCPEGQYRAGAGCLPCDAACATCNGPTDKDCWRCASGVLQGGDC</sequence>
<dbReference type="CDD" id="cd00064">
    <property type="entry name" value="FU"/>
    <property type="match status" value="1"/>
</dbReference>
<keyword evidence="4" id="KW-1185">Reference proteome</keyword>
<protein>
    <submittedName>
        <fullName evidence="3">Uncharacterized protein</fullName>
    </submittedName>
</protein>
<feature type="compositionally biased region" description="Polar residues" evidence="1">
    <location>
        <begin position="38"/>
        <end position="56"/>
    </location>
</feature>
<dbReference type="PANTHER" id="PTHR23275:SF100">
    <property type="entry name" value="EGF-LIKE DOMAIN-CONTAINING PROTEIN"/>
    <property type="match status" value="1"/>
</dbReference>
<evidence type="ECO:0000313" key="4">
    <source>
        <dbReference type="Proteomes" id="UP000030693"/>
    </source>
</evidence>
<dbReference type="Gene3D" id="2.10.220.10">
    <property type="entry name" value="Hormone Receptor, Insulin-like Growth Factor Receptor 1, Chain A, domain 2"/>
    <property type="match status" value="2"/>
</dbReference>
<dbReference type="SMART" id="SM00261">
    <property type="entry name" value="FU"/>
    <property type="match status" value="7"/>
</dbReference>
<evidence type="ECO:0000313" key="3">
    <source>
        <dbReference type="EMBL" id="KCV67387.1"/>
    </source>
</evidence>
<feature type="chain" id="PRO_5001566156" evidence="2">
    <location>
        <begin position="22"/>
        <end position="1083"/>
    </location>
</feature>
<dbReference type="eggNOG" id="KOG3525">
    <property type="taxonomic scope" value="Eukaryota"/>
</dbReference>
<dbReference type="InterPro" id="IPR052798">
    <property type="entry name" value="Giardia_VSA"/>
</dbReference>
<dbReference type="AlphaFoldDB" id="A0A058Z1I9"/>
<accession>A0A058Z1I9</accession>
<feature type="signal peptide" evidence="2">
    <location>
        <begin position="1"/>
        <end position="21"/>
    </location>
</feature>
<name>A0A058Z1I9_FONAL</name>
<evidence type="ECO:0000256" key="2">
    <source>
        <dbReference type="SAM" id="SignalP"/>
    </source>
</evidence>
<dbReference type="OrthoDB" id="300641at2759"/>
<proteinExistence type="predicted"/>
<dbReference type="InterPro" id="IPR009030">
    <property type="entry name" value="Growth_fac_rcpt_cys_sf"/>
</dbReference>
<dbReference type="GeneID" id="20530916"/>
<organism evidence="3">
    <name type="scientific">Fonticula alba</name>
    <name type="common">Slime mold</name>
    <dbReference type="NCBI Taxonomy" id="691883"/>
    <lineage>
        <taxon>Eukaryota</taxon>
        <taxon>Rotosphaerida</taxon>
        <taxon>Fonticulaceae</taxon>
        <taxon>Fonticula</taxon>
    </lineage>
</organism>
<reference evidence="3" key="1">
    <citation type="submission" date="2013-04" db="EMBL/GenBank/DDBJ databases">
        <title>The Genome Sequence of Fonticula alba ATCC 38817.</title>
        <authorList>
            <consortium name="The Broad Institute Genomics Platform"/>
            <person name="Russ C."/>
            <person name="Cuomo C."/>
            <person name="Burger G."/>
            <person name="Gray M.W."/>
            <person name="Holland P.W.H."/>
            <person name="King N."/>
            <person name="Lang F.B.F."/>
            <person name="Roger A.J."/>
            <person name="Ruiz-Trillo I."/>
            <person name="Brown M."/>
            <person name="Walker B."/>
            <person name="Young S."/>
            <person name="Zeng Q."/>
            <person name="Gargeya S."/>
            <person name="Fitzgerald M."/>
            <person name="Haas B."/>
            <person name="Abouelleil A."/>
            <person name="Allen A.W."/>
            <person name="Alvarado L."/>
            <person name="Arachchi H.M."/>
            <person name="Berlin A.M."/>
            <person name="Chapman S.B."/>
            <person name="Gainer-Dewar J."/>
            <person name="Goldberg J."/>
            <person name="Griggs A."/>
            <person name="Gujja S."/>
            <person name="Hansen M."/>
            <person name="Howarth C."/>
            <person name="Imamovic A."/>
            <person name="Ireland A."/>
            <person name="Larimer J."/>
            <person name="McCowan C."/>
            <person name="Murphy C."/>
            <person name="Pearson M."/>
            <person name="Poon T.W."/>
            <person name="Priest M."/>
            <person name="Roberts A."/>
            <person name="Saif S."/>
            <person name="Shea T."/>
            <person name="Sisk P."/>
            <person name="Sykes S."/>
            <person name="Wortman J."/>
            <person name="Nusbaum C."/>
            <person name="Birren B."/>
        </authorList>
    </citation>
    <scope>NUCLEOTIDE SEQUENCE [LARGE SCALE GENOMIC DNA]</scope>
    <source>
        <strain evidence="3">ATCC 38817</strain>
    </source>
</reference>
<dbReference type="Proteomes" id="UP000030693">
    <property type="component" value="Unassembled WGS sequence"/>
</dbReference>
<gene>
    <name evidence="3" type="ORF">H696_06191</name>
</gene>
<feature type="region of interest" description="Disordered" evidence="1">
    <location>
        <begin position="38"/>
        <end position="57"/>
    </location>
</feature>
<keyword evidence="2" id="KW-0732">Signal</keyword>
<dbReference type="EMBL" id="KB932226">
    <property type="protein sequence ID" value="KCV67387.1"/>
    <property type="molecule type" value="Genomic_DNA"/>
</dbReference>
<dbReference type="InterPro" id="IPR006212">
    <property type="entry name" value="Furin_repeat"/>
</dbReference>
<dbReference type="PANTHER" id="PTHR23275">
    <property type="entry name" value="CABRIOLET.-RELATED"/>
    <property type="match status" value="1"/>
</dbReference>
<feature type="non-terminal residue" evidence="3">
    <location>
        <position position="1083"/>
    </location>
</feature>
<dbReference type="RefSeq" id="XP_009498210.1">
    <property type="nucleotide sequence ID" value="XM_009499935.1"/>
</dbReference>